<evidence type="ECO:0000256" key="4">
    <source>
        <dbReference type="SAM" id="SignalP"/>
    </source>
</evidence>
<dbReference type="RefSeq" id="WP_002651014.1">
    <property type="nucleotide sequence ID" value="NZ_CH672376.1"/>
</dbReference>
<dbReference type="InterPro" id="IPR011992">
    <property type="entry name" value="EF-hand-dom_pair"/>
</dbReference>
<feature type="compositionally biased region" description="Polar residues" evidence="3">
    <location>
        <begin position="29"/>
        <end position="38"/>
    </location>
</feature>
<sequence>MRCCRKPSLLVSLLLLGLNACRPAEQQATLPAPSNTTTEQVAPDQAEAPPEEAVVVETASEPVVEASEVKRPTPQKLLVLADRRPLLLEVLLWIDGRPFDDALTALSEKVIGMADTDGDGISTWDELADNPQFNRGQLGNLSFTKPQERVRLINLYDVNRNGRVDADETPRLLTRNRGKAREFSVDPRAYSMFRRSREQSDVLRILDQDGDQWLSADEMETADVLLRARDADADGIVSVAELAPPRSPTMGMSANTDWRGELGAFVLDENTSWPQVFHSLETIYNFGSAIEIAAVFGPDSPLTMIDEDTDGYLEFREVARIAQLPPSATLEIRFGERVAGAEFLTLTISPDAACRLQETAFAASKALADGNGRLLIHAADDINSRLSNSRAQNLLQVYDRDKNEYLEKEEFPENLVGQLPFAAIDADEDGQVTLKELSTALANVDLVKACQIRVQRIGEIDPLFALLDENGDGRLATRELRAAEKKLQELDADGDQVVTLDEFPAFGGLVIYRGGDRDGMTLPAREAQSPLEGRPDWHAGMDFNGDGDVSWAEFLGNRTQFEELDRDGDGLLSVVEVGSKSI</sequence>
<evidence type="ECO:0000256" key="2">
    <source>
        <dbReference type="ARBA" id="ARBA00022737"/>
    </source>
</evidence>
<dbReference type="STRING" id="314230.DSM3645_15580"/>
<dbReference type="SUPFAM" id="SSF47473">
    <property type="entry name" value="EF-hand"/>
    <property type="match status" value="3"/>
</dbReference>
<dbReference type="InterPro" id="IPR018247">
    <property type="entry name" value="EF_Hand_1_Ca_BS"/>
</dbReference>
<dbReference type="PROSITE" id="PS50222">
    <property type="entry name" value="EF_HAND_2"/>
    <property type="match status" value="1"/>
</dbReference>
<keyword evidence="1" id="KW-0479">Metal-binding</keyword>
<dbReference type="HOGENOM" id="CLU_468262_0_0_0"/>
<evidence type="ECO:0000313" key="7">
    <source>
        <dbReference type="Proteomes" id="UP000004358"/>
    </source>
</evidence>
<dbReference type="Gene3D" id="1.10.238.10">
    <property type="entry name" value="EF-hand"/>
    <property type="match status" value="4"/>
</dbReference>
<feature type="region of interest" description="Disordered" evidence="3">
    <location>
        <begin position="29"/>
        <end position="50"/>
    </location>
</feature>
<dbReference type="AlphaFoldDB" id="A3ZZ63"/>
<keyword evidence="2" id="KW-0677">Repeat</keyword>
<comment type="caution">
    <text evidence="6">The sequence shown here is derived from an EMBL/GenBank/DDBJ whole genome shotgun (WGS) entry which is preliminary data.</text>
</comment>
<dbReference type="Pfam" id="PF13202">
    <property type="entry name" value="EF-hand_5"/>
    <property type="match status" value="1"/>
</dbReference>
<feature type="compositionally biased region" description="Low complexity" evidence="3">
    <location>
        <begin position="39"/>
        <end position="50"/>
    </location>
</feature>
<dbReference type="InterPro" id="IPR002048">
    <property type="entry name" value="EF_hand_dom"/>
</dbReference>
<evidence type="ECO:0000259" key="5">
    <source>
        <dbReference type="PROSITE" id="PS50222"/>
    </source>
</evidence>
<feature type="signal peptide" evidence="4">
    <location>
        <begin position="1"/>
        <end position="24"/>
    </location>
</feature>
<keyword evidence="4" id="KW-0732">Signal</keyword>
<feature type="chain" id="PRO_5002665275" evidence="4">
    <location>
        <begin position="25"/>
        <end position="582"/>
    </location>
</feature>
<dbReference type="PANTHER" id="PTHR10827">
    <property type="entry name" value="RETICULOCALBIN"/>
    <property type="match status" value="1"/>
</dbReference>
<name>A3ZZ63_9BACT</name>
<evidence type="ECO:0000256" key="3">
    <source>
        <dbReference type="SAM" id="MobiDB-lite"/>
    </source>
</evidence>
<feature type="domain" description="EF-hand" evidence="5">
    <location>
        <begin position="421"/>
        <end position="447"/>
    </location>
</feature>
<reference evidence="6 7" key="1">
    <citation type="submission" date="2006-02" db="EMBL/GenBank/DDBJ databases">
        <authorList>
            <person name="Amann R."/>
            <person name="Ferriera S."/>
            <person name="Johnson J."/>
            <person name="Kravitz S."/>
            <person name="Halpern A."/>
            <person name="Remington K."/>
            <person name="Beeson K."/>
            <person name="Tran B."/>
            <person name="Rogers Y.-H."/>
            <person name="Friedman R."/>
            <person name="Venter J.C."/>
        </authorList>
    </citation>
    <scope>NUCLEOTIDE SEQUENCE [LARGE SCALE GENOMIC DNA]</scope>
    <source>
        <strain evidence="6 7">DSM 3645</strain>
    </source>
</reference>
<dbReference type="EMBL" id="AANZ01000023">
    <property type="protein sequence ID" value="EAQ78211.1"/>
    <property type="molecule type" value="Genomic_DNA"/>
</dbReference>
<dbReference type="PROSITE" id="PS00018">
    <property type="entry name" value="EF_HAND_1"/>
    <property type="match status" value="5"/>
</dbReference>
<evidence type="ECO:0000313" key="6">
    <source>
        <dbReference type="EMBL" id="EAQ78211.1"/>
    </source>
</evidence>
<accession>A3ZZ63</accession>
<dbReference type="PANTHER" id="PTHR10827:SF98">
    <property type="entry name" value="45 KDA CALCIUM-BINDING PROTEIN"/>
    <property type="match status" value="1"/>
</dbReference>
<organism evidence="6 7">
    <name type="scientific">Blastopirellula marina DSM 3645</name>
    <dbReference type="NCBI Taxonomy" id="314230"/>
    <lineage>
        <taxon>Bacteria</taxon>
        <taxon>Pseudomonadati</taxon>
        <taxon>Planctomycetota</taxon>
        <taxon>Planctomycetia</taxon>
        <taxon>Pirellulales</taxon>
        <taxon>Pirellulaceae</taxon>
        <taxon>Blastopirellula</taxon>
    </lineage>
</organism>
<dbReference type="OrthoDB" id="260830at2"/>
<dbReference type="Proteomes" id="UP000004358">
    <property type="component" value="Unassembled WGS sequence"/>
</dbReference>
<dbReference type="eggNOG" id="COG5126">
    <property type="taxonomic scope" value="Bacteria"/>
</dbReference>
<evidence type="ECO:0000256" key="1">
    <source>
        <dbReference type="ARBA" id="ARBA00022723"/>
    </source>
</evidence>
<dbReference type="SMART" id="SM00054">
    <property type="entry name" value="EFh"/>
    <property type="match status" value="4"/>
</dbReference>
<gene>
    <name evidence="6" type="ORF">DSM3645_15580</name>
</gene>
<protein>
    <submittedName>
        <fullName evidence="6">Probable calmodulin</fullName>
    </submittedName>
</protein>
<proteinExistence type="predicted"/>
<dbReference type="GO" id="GO:0005509">
    <property type="term" value="F:calcium ion binding"/>
    <property type="evidence" value="ECO:0007669"/>
    <property type="project" value="InterPro"/>
</dbReference>